<keyword evidence="1" id="KW-1133">Transmembrane helix</keyword>
<dbReference type="EMBL" id="JAPFFF010000029">
    <property type="protein sequence ID" value="KAK8846210.1"/>
    <property type="molecule type" value="Genomic_DNA"/>
</dbReference>
<proteinExistence type="predicted"/>
<keyword evidence="1" id="KW-0812">Transmembrane</keyword>
<organism evidence="3 4">
    <name type="scientific">Tritrichomonas musculus</name>
    <dbReference type="NCBI Taxonomy" id="1915356"/>
    <lineage>
        <taxon>Eukaryota</taxon>
        <taxon>Metamonada</taxon>
        <taxon>Parabasalia</taxon>
        <taxon>Tritrichomonadida</taxon>
        <taxon>Tritrichomonadidae</taxon>
        <taxon>Tritrichomonas</taxon>
    </lineage>
</organism>
<feature type="transmembrane region" description="Helical" evidence="1">
    <location>
        <begin position="348"/>
        <end position="369"/>
    </location>
</feature>
<evidence type="ECO:0000259" key="2">
    <source>
        <dbReference type="PROSITE" id="PS50086"/>
    </source>
</evidence>
<dbReference type="PROSITE" id="PS50086">
    <property type="entry name" value="TBC_RABGAP"/>
    <property type="match status" value="1"/>
</dbReference>
<dbReference type="SUPFAM" id="SSF47923">
    <property type="entry name" value="Ypt/Rab-GAP domain of gyp1p"/>
    <property type="match status" value="1"/>
</dbReference>
<evidence type="ECO:0000256" key="1">
    <source>
        <dbReference type="SAM" id="Phobius"/>
    </source>
</evidence>
<dbReference type="Proteomes" id="UP001470230">
    <property type="component" value="Unassembled WGS sequence"/>
</dbReference>
<reference evidence="3 4" key="1">
    <citation type="submission" date="2024-04" db="EMBL/GenBank/DDBJ databases">
        <title>Tritrichomonas musculus Genome.</title>
        <authorList>
            <person name="Alves-Ferreira E."/>
            <person name="Grigg M."/>
            <person name="Lorenzi H."/>
            <person name="Galac M."/>
        </authorList>
    </citation>
    <scope>NUCLEOTIDE SEQUENCE [LARGE SCALE GENOMIC DNA]</scope>
    <source>
        <strain evidence="3 4">EAF2021</strain>
    </source>
</reference>
<gene>
    <name evidence="3" type="ORF">M9Y10_020216</name>
</gene>
<keyword evidence="1" id="KW-0472">Membrane</keyword>
<keyword evidence="4" id="KW-1185">Reference proteome</keyword>
<feature type="domain" description="Rab-GAP TBC" evidence="2">
    <location>
        <begin position="47"/>
        <end position="273"/>
    </location>
</feature>
<evidence type="ECO:0000313" key="4">
    <source>
        <dbReference type="Proteomes" id="UP001470230"/>
    </source>
</evidence>
<comment type="caution">
    <text evidence="3">The sequence shown here is derived from an EMBL/GenBank/DDBJ whole genome shotgun (WGS) entry which is preliminary data.</text>
</comment>
<evidence type="ECO:0000313" key="3">
    <source>
        <dbReference type="EMBL" id="KAK8846210.1"/>
    </source>
</evidence>
<accession>A0ABR2HGN6</accession>
<sequence>MKKNQSISIDESNSNNAQAPITKELLSKLTVRSSDFALKYLETTDLNKPQCNRLISWFVKFKLLPDNSSNWASKLNELLFNYEDLKKKSGIADTTQLEEITKELPAIIPRDLGRSFNLFNDYLELLNLKDDTFDESRLRIHRIFYFLQKNCPDFDYLQGYDRFIYLSVCISISFCHELQLNSNATEAFAYYVSYYFISFVSIAKEVLDPDLNLLIMSDLNDFLKNSSAPTASAYKYQNLKCEMYAMNYLLLLFAEQHEPIETLVLWDLIVLHTNFENKIKGDQKKKEFIYAMTVSHLVQIQIGINTTDTMQRIVKANDFNFQRLVNDTNRFFLRKPVNQITAERRGGIPPGIVICVGAIVILAVGIFLYKVLQE</sequence>
<name>A0ABR2HGN6_9EUKA</name>
<protein>
    <recommendedName>
        <fullName evidence="2">Rab-GAP TBC domain-containing protein</fullName>
    </recommendedName>
</protein>
<dbReference type="InterPro" id="IPR000195">
    <property type="entry name" value="Rab-GAP-TBC_dom"/>
</dbReference>
<dbReference type="InterPro" id="IPR035969">
    <property type="entry name" value="Rab-GAP_TBC_sf"/>
</dbReference>